<evidence type="ECO:0000256" key="1">
    <source>
        <dbReference type="SAM" id="Phobius"/>
    </source>
</evidence>
<feature type="signal peptide" evidence="2">
    <location>
        <begin position="1"/>
        <end position="27"/>
    </location>
</feature>
<name>A0AAV6VWY1_9ARAC</name>
<dbReference type="PANTHER" id="PTHR33964:SF1">
    <property type="entry name" value="RE45066P"/>
    <property type="match status" value="1"/>
</dbReference>
<gene>
    <name evidence="3" type="ORF">JTE90_028753</name>
</gene>
<dbReference type="PANTHER" id="PTHR33964">
    <property type="entry name" value="RE45066P-RELATED"/>
    <property type="match status" value="1"/>
</dbReference>
<dbReference type="EMBL" id="JAFNEN010000008">
    <property type="protein sequence ID" value="KAG8201082.1"/>
    <property type="molecule type" value="Genomic_DNA"/>
</dbReference>
<comment type="caution">
    <text evidence="3">The sequence shown here is derived from an EMBL/GenBank/DDBJ whole genome shotgun (WGS) entry which is preliminary data.</text>
</comment>
<keyword evidence="2" id="KW-0732">Signal</keyword>
<keyword evidence="4" id="KW-1185">Reference proteome</keyword>
<evidence type="ECO:0000313" key="4">
    <source>
        <dbReference type="Proteomes" id="UP000827092"/>
    </source>
</evidence>
<feature type="transmembrane region" description="Helical" evidence="1">
    <location>
        <begin position="227"/>
        <end position="245"/>
    </location>
</feature>
<keyword evidence="1" id="KW-1133">Transmembrane helix</keyword>
<evidence type="ECO:0000313" key="3">
    <source>
        <dbReference type="EMBL" id="KAG8201082.1"/>
    </source>
</evidence>
<accession>A0AAV6VWY1</accession>
<dbReference type="Proteomes" id="UP000827092">
    <property type="component" value="Unassembled WGS sequence"/>
</dbReference>
<reference evidence="3 4" key="1">
    <citation type="journal article" date="2022" name="Nat. Ecol. Evol.">
        <title>A masculinizing supergene underlies an exaggerated male reproductive morph in a spider.</title>
        <authorList>
            <person name="Hendrickx F."/>
            <person name="De Corte Z."/>
            <person name="Sonet G."/>
            <person name="Van Belleghem S.M."/>
            <person name="Kostlbacher S."/>
            <person name="Vangestel C."/>
        </authorList>
    </citation>
    <scope>NUCLEOTIDE SEQUENCE [LARGE SCALE GENOMIC DNA]</scope>
    <source>
        <strain evidence="3">W744_W776</strain>
    </source>
</reference>
<protein>
    <submittedName>
        <fullName evidence="3">Uncharacterized protein</fullName>
    </submittedName>
</protein>
<organism evidence="3 4">
    <name type="scientific">Oedothorax gibbosus</name>
    <dbReference type="NCBI Taxonomy" id="931172"/>
    <lineage>
        <taxon>Eukaryota</taxon>
        <taxon>Metazoa</taxon>
        <taxon>Ecdysozoa</taxon>
        <taxon>Arthropoda</taxon>
        <taxon>Chelicerata</taxon>
        <taxon>Arachnida</taxon>
        <taxon>Araneae</taxon>
        <taxon>Araneomorphae</taxon>
        <taxon>Entelegynae</taxon>
        <taxon>Araneoidea</taxon>
        <taxon>Linyphiidae</taxon>
        <taxon>Erigoninae</taxon>
        <taxon>Oedothorax</taxon>
    </lineage>
</organism>
<keyword evidence="1" id="KW-0472">Membrane</keyword>
<keyword evidence="1" id="KW-0812">Transmembrane</keyword>
<feature type="chain" id="PRO_5043585822" evidence="2">
    <location>
        <begin position="28"/>
        <end position="246"/>
    </location>
</feature>
<sequence length="246" mass="27336">MFGVHAALIEVLIVAVGLEVFIKPVSANRFSTVGPECTLEELNGCLRSLMSVTKGNDFTFAATRHQLQAVCSSMKDSVICVDEHMNLCFNPTQRKVFNHVVAGARQVLKALCVPGAIQEAYLAYAPCFKNITMSEDKCAPKYRRLIELSENVNEEKNVDDGLREACCAFREFVLCKYIFVAKDCGHDAAMFLQQYLDRITSPLLHEHCAHYTYGPGTCTSTSSVSTISMLVMFFFIAGLVFRATMQ</sequence>
<evidence type="ECO:0000256" key="2">
    <source>
        <dbReference type="SAM" id="SignalP"/>
    </source>
</evidence>
<dbReference type="AlphaFoldDB" id="A0AAV6VWY1"/>
<proteinExistence type="predicted"/>